<keyword evidence="1" id="KW-0472">Membrane</keyword>
<gene>
    <name evidence="3" type="ORF">BKP35_04400</name>
</gene>
<feature type="transmembrane region" description="Helical" evidence="1">
    <location>
        <begin position="378"/>
        <end position="398"/>
    </location>
</feature>
<sequence>MVMIKRITFICILVMLIVCGKAVQAGEEASDLTLIVVPDFSFQEVKWLRENGQFLHLWETSGMSGMNIRPDGPYSYLNSAVSLSTGVRALGIVDWNAYMSGEVVDNVFAEELYQQWTGNTVEEGVIFHPLLHKLVDKNNKVEIGIIGESLKQYGVSRYVIGNSDVNEKKVRYGPLFTMDNKGLTGGALTEATKKSIGAPSGVEMDVDNIYDWLSTIQEKDERSFTVIEWGDVFRLYDQKENMSEAYFVERYELSLINLEMFVHKLLTGDYVEDLMLLSPMVHSDAYQNKERLAPFFYWGKEEGVIQSYLLRSDTTRQDFVISNLDIAPTILNFYRIPQKGQFIGKPIQKEVINEAVLEEGLKNLDLMFLVFKSRNVVLSSYITLLVLLLIIVSLIILVKDKNETFKKIAKVLLISGVSSPLWFLITPYLLNYIQPNVYLLFIIFCSFLTGYLFVKLVRNPIFVLSGAIFISISVDLFFGNYFMQRSYLGYDPIIGARYYGIGNEFAGIYLISGLLLVQQRYFRNWFVLMMLALGTIIILSSTYLGANAGATISAGVMFGFFYYRYYFTDFQWRKLLIIISFVVPVVLAILFFTQLNGKESHIGYAFSKLFSGDFTYILDTIKRKLEMNWKIFRYSNWTQLFVTTYLLIALYLWRRKKIVGNEVKRVLIQTGVVASITLLIINDSGVVSAATSMFIIVCTSYYWALEEG</sequence>
<proteinExistence type="predicted"/>
<feature type="transmembrane region" description="Helical" evidence="1">
    <location>
        <begin position="665"/>
        <end position="681"/>
    </location>
</feature>
<feature type="transmembrane region" description="Helical" evidence="1">
    <location>
        <begin position="436"/>
        <end position="454"/>
    </location>
</feature>
<organism evidence="3 4">
    <name type="scientific">Anaerobacillus arseniciselenatis</name>
    <dbReference type="NCBI Taxonomy" id="85682"/>
    <lineage>
        <taxon>Bacteria</taxon>
        <taxon>Bacillati</taxon>
        <taxon>Bacillota</taxon>
        <taxon>Bacilli</taxon>
        <taxon>Bacillales</taxon>
        <taxon>Bacillaceae</taxon>
        <taxon>Anaerobacillus</taxon>
    </lineage>
</organism>
<evidence type="ECO:0000313" key="3">
    <source>
        <dbReference type="EMBL" id="OIJ16223.1"/>
    </source>
</evidence>
<feature type="transmembrane region" description="Helical" evidence="1">
    <location>
        <begin position="687"/>
        <end position="705"/>
    </location>
</feature>
<keyword evidence="1" id="KW-1133">Transmembrane helix</keyword>
<accession>A0A1S2LVM5</accession>
<feature type="transmembrane region" description="Helical" evidence="1">
    <location>
        <begin position="461"/>
        <end position="478"/>
    </location>
</feature>
<keyword evidence="1" id="KW-0812">Transmembrane</keyword>
<dbReference type="OrthoDB" id="3199331at2"/>
<feature type="transmembrane region" description="Helical" evidence="1">
    <location>
        <begin position="575"/>
        <end position="595"/>
    </location>
</feature>
<comment type="caution">
    <text evidence="3">The sequence shown here is derived from an EMBL/GenBank/DDBJ whole genome shotgun (WGS) entry which is preliminary data.</text>
</comment>
<evidence type="ECO:0000256" key="1">
    <source>
        <dbReference type="SAM" id="Phobius"/>
    </source>
</evidence>
<evidence type="ECO:0000256" key="2">
    <source>
        <dbReference type="SAM" id="SignalP"/>
    </source>
</evidence>
<protein>
    <submittedName>
        <fullName evidence="3">Uncharacterized protein</fullName>
    </submittedName>
</protein>
<keyword evidence="2" id="KW-0732">Signal</keyword>
<feature type="transmembrane region" description="Helical" evidence="1">
    <location>
        <begin position="634"/>
        <end position="653"/>
    </location>
</feature>
<dbReference type="EMBL" id="MLQQ01000001">
    <property type="protein sequence ID" value="OIJ16223.1"/>
    <property type="molecule type" value="Genomic_DNA"/>
</dbReference>
<feature type="chain" id="PRO_5010363008" evidence="2">
    <location>
        <begin position="26"/>
        <end position="708"/>
    </location>
</feature>
<feature type="transmembrane region" description="Helical" evidence="1">
    <location>
        <begin position="524"/>
        <end position="540"/>
    </location>
</feature>
<dbReference type="AlphaFoldDB" id="A0A1S2LVM5"/>
<name>A0A1S2LVM5_9BACI</name>
<keyword evidence="4" id="KW-1185">Reference proteome</keyword>
<evidence type="ECO:0000313" key="4">
    <source>
        <dbReference type="Proteomes" id="UP000180098"/>
    </source>
</evidence>
<feature type="signal peptide" evidence="2">
    <location>
        <begin position="1"/>
        <end position="25"/>
    </location>
</feature>
<reference evidence="3 4" key="1">
    <citation type="submission" date="2016-10" db="EMBL/GenBank/DDBJ databases">
        <title>Draft genome sequences of four alkaliphilic bacteria belonging to the Anaerobacillus genus.</title>
        <authorList>
            <person name="Bassil N.M."/>
            <person name="Lloyd J.R."/>
        </authorList>
    </citation>
    <scope>NUCLEOTIDE SEQUENCE [LARGE SCALE GENOMIC DNA]</scope>
    <source>
        <strain evidence="3 4">DSM 15340</strain>
    </source>
</reference>
<feature type="transmembrane region" description="Helical" evidence="1">
    <location>
        <begin position="546"/>
        <end position="563"/>
    </location>
</feature>
<feature type="transmembrane region" description="Helical" evidence="1">
    <location>
        <begin position="498"/>
        <end position="517"/>
    </location>
</feature>
<dbReference type="Proteomes" id="UP000180098">
    <property type="component" value="Unassembled WGS sequence"/>
</dbReference>
<feature type="transmembrane region" description="Helical" evidence="1">
    <location>
        <begin position="410"/>
        <end position="430"/>
    </location>
</feature>